<name>A0A812SYB6_SYMPI</name>
<evidence type="ECO:0000256" key="6">
    <source>
        <dbReference type="ARBA" id="ARBA00049360"/>
    </source>
</evidence>
<comment type="subcellular location">
    <subcellularLocation>
        <location evidence="1">Cytoplasm</location>
        <location evidence="1">Cytoskeleton</location>
    </subcellularLocation>
</comment>
<dbReference type="AlphaFoldDB" id="A0A812SYB6"/>
<keyword evidence="5" id="KW-0206">Cytoskeleton</keyword>
<dbReference type="EMBL" id="CAJNIZ010027627">
    <property type="protein sequence ID" value="CAE7501504.1"/>
    <property type="molecule type" value="Genomic_DNA"/>
</dbReference>
<keyword evidence="2" id="KW-0963">Cytoplasm</keyword>
<dbReference type="Gene3D" id="3.30.420.40">
    <property type="match status" value="2"/>
</dbReference>
<evidence type="ECO:0000256" key="4">
    <source>
        <dbReference type="ARBA" id="ARBA00022840"/>
    </source>
</evidence>
<evidence type="ECO:0000256" key="5">
    <source>
        <dbReference type="ARBA" id="ARBA00023212"/>
    </source>
</evidence>
<feature type="non-terminal residue" evidence="7">
    <location>
        <position position="196"/>
    </location>
</feature>
<dbReference type="SUPFAM" id="SSF53067">
    <property type="entry name" value="Actin-like ATPase domain"/>
    <property type="match status" value="2"/>
</dbReference>
<dbReference type="PRINTS" id="PR00190">
    <property type="entry name" value="ACTIN"/>
</dbReference>
<dbReference type="GO" id="GO:0005856">
    <property type="term" value="C:cytoskeleton"/>
    <property type="evidence" value="ECO:0007669"/>
    <property type="project" value="UniProtKB-SubCell"/>
</dbReference>
<sequence>VVALVVDNGSGMCKADTAPSYRAGFSGDDAPRVVFPSIIGRPKFANIMVGQSGSLASLDNLVSRNRFGFSARPPASYLPHPCPTEISAAMSDEVVALVVDNGSGMCKAGFSGDDAPRAVFPSIIGRPKFSNIMVGMDKQDHLIGDAAQAKRGVLSLKYPIEHGIVTNWDDMERIWHHTFYNELRASPEEHPVLLTE</sequence>
<evidence type="ECO:0000256" key="3">
    <source>
        <dbReference type="ARBA" id="ARBA00022741"/>
    </source>
</evidence>
<keyword evidence="4" id="KW-0067">ATP-binding</keyword>
<dbReference type="InterPro" id="IPR004000">
    <property type="entry name" value="Actin"/>
</dbReference>
<protein>
    <submittedName>
        <fullName evidence="7">ACT1 protein</fullName>
    </submittedName>
</protein>
<organism evidence="7 8">
    <name type="scientific">Symbiodinium pilosum</name>
    <name type="common">Dinoflagellate</name>
    <dbReference type="NCBI Taxonomy" id="2952"/>
    <lineage>
        <taxon>Eukaryota</taxon>
        <taxon>Sar</taxon>
        <taxon>Alveolata</taxon>
        <taxon>Dinophyceae</taxon>
        <taxon>Suessiales</taxon>
        <taxon>Symbiodiniaceae</taxon>
        <taxon>Symbiodinium</taxon>
    </lineage>
</organism>
<comment type="caution">
    <text evidence="7">The sequence shown here is derived from an EMBL/GenBank/DDBJ whole genome shotgun (WGS) entry which is preliminary data.</text>
</comment>
<evidence type="ECO:0000313" key="8">
    <source>
        <dbReference type="Proteomes" id="UP000649617"/>
    </source>
</evidence>
<dbReference type="Proteomes" id="UP000649617">
    <property type="component" value="Unassembled WGS sequence"/>
</dbReference>
<dbReference type="OrthoDB" id="5132116at2759"/>
<dbReference type="FunFam" id="3.30.420.40:FF:000148">
    <property type="entry name" value="Actin, alpha skeletal muscle"/>
    <property type="match status" value="1"/>
</dbReference>
<keyword evidence="3" id="KW-0547">Nucleotide-binding</keyword>
<feature type="non-terminal residue" evidence="7">
    <location>
        <position position="1"/>
    </location>
</feature>
<keyword evidence="8" id="KW-1185">Reference proteome</keyword>
<dbReference type="GO" id="GO:0005524">
    <property type="term" value="F:ATP binding"/>
    <property type="evidence" value="ECO:0007669"/>
    <property type="project" value="UniProtKB-KW"/>
</dbReference>
<accession>A0A812SYB6</accession>
<comment type="catalytic activity">
    <reaction evidence="6">
        <text>ATP + H2O = ADP + phosphate + H(+)</text>
        <dbReference type="Rhea" id="RHEA:13065"/>
        <dbReference type="ChEBI" id="CHEBI:15377"/>
        <dbReference type="ChEBI" id="CHEBI:15378"/>
        <dbReference type="ChEBI" id="CHEBI:30616"/>
        <dbReference type="ChEBI" id="CHEBI:43474"/>
        <dbReference type="ChEBI" id="CHEBI:456216"/>
    </reaction>
</comment>
<evidence type="ECO:0000313" key="7">
    <source>
        <dbReference type="EMBL" id="CAE7501504.1"/>
    </source>
</evidence>
<evidence type="ECO:0000256" key="1">
    <source>
        <dbReference type="ARBA" id="ARBA00004245"/>
    </source>
</evidence>
<proteinExistence type="predicted"/>
<dbReference type="Gene3D" id="2.30.36.70">
    <property type="entry name" value="Actin, Chain A, domain 2"/>
    <property type="match status" value="1"/>
</dbReference>
<dbReference type="Pfam" id="PF00022">
    <property type="entry name" value="Actin"/>
    <property type="match status" value="2"/>
</dbReference>
<evidence type="ECO:0000256" key="2">
    <source>
        <dbReference type="ARBA" id="ARBA00022490"/>
    </source>
</evidence>
<reference evidence="7" key="1">
    <citation type="submission" date="2021-02" db="EMBL/GenBank/DDBJ databases">
        <authorList>
            <person name="Dougan E. K."/>
            <person name="Rhodes N."/>
            <person name="Thang M."/>
            <person name="Chan C."/>
        </authorList>
    </citation>
    <scope>NUCLEOTIDE SEQUENCE</scope>
</reference>
<dbReference type="PANTHER" id="PTHR11937">
    <property type="entry name" value="ACTIN"/>
    <property type="match status" value="1"/>
</dbReference>
<gene>
    <name evidence="7" type="primary">ACT1</name>
    <name evidence="7" type="ORF">SPIL2461_LOCUS12979</name>
</gene>
<dbReference type="InterPro" id="IPR043129">
    <property type="entry name" value="ATPase_NBD"/>
</dbReference>